<dbReference type="SUPFAM" id="SSF55136">
    <property type="entry name" value="Probable bacterial effector-binding domain"/>
    <property type="match status" value="1"/>
</dbReference>
<evidence type="ECO:0000313" key="2">
    <source>
        <dbReference type="EMBL" id="PKB30117.1"/>
    </source>
</evidence>
<evidence type="ECO:0000259" key="1">
    <source>
        <dbReference type="SMART" id="SM00871"/>
    </source>
</evidence>
<dbReference type="Proteomes" id="UP000232453">
    <property type="component" value="Unassembled WGS sequence"/>
</dbReference>
<sequence length="152" mass="16027">MTTPELLEVTARPTAVVRGTVPATDLPAFFDRAYSVLPGTVSGQGVTVTGPAFALYRGPLTATADLETGFPTDREVVPDGDVVAGSLPACRVARVVHAGSFDGLGAAWQRLGEWVAAQGLRGGDVFWEVYLTEPSPDMDPADLRTELNMPVI</sequence>
<feature type="domain" description="AraC effector-binding" evidence="1">
    <location>
        <begin position="2"/>
        <end position="152"/>
    </location>
</feature>
<dbReference type="InterPro" id="IPR011256">
    <property type="entry name" value="Reg_factor_effector_dom_sf"/>
</dbReference>
<dbReference type="RefSeq" id="WP_100878271.1">
    <property type="nucleotide sequence ID" value="NZ_JBICSI010000003.1"/>
</dbReference>
<evidence type="ECO:0000313" key="3">
    <source>
        <dbReference type="Proteomes" id="UP000232453"/>
    </source>
</evidence>
<dbReference type="AlphaFoldDB" id="A0AA44UMF0"/>
<dbReference type="Pfam" id="PF06445">
    <property type="entry name" value="GyrI-like"/>
    <property type="match status" value="1"/>
</dbReference>
<dbReference type="EMBL" id="PHUJ01000003">
    <property type="protein sequence ID" value="PKB30117.1"/>
    <property type="molecule type" value="Genomic_DNA"/>
</dbReference>
<dbReference type="SMART" id="SM00871">
    <property type="entry name" value="AraC_E_bind"/>
    <property type="match status" value="1"/>
</dbReference>
<comment type="caution">
    <text evidence="2">The sequence shown here is derived from an EMBL/GenBank/DDBJ whole genome shotgun (WGS) entry which is preliminary data.</text>
</comment>
<dbReference type="InterPro" id="IPR010499">
    <property type="entry name" value="AraC_E-bd"/>
</dbReference>
<proteinExistence type="predicted"/>
<organism evidence="2 3">
    <name type="scientific">Pseudonocardia alni</name>
    <name type="common">Amycolata alni</name>
    <dbReference type="NCBI Taxonomy" id="33907"/>
    <lineage>
        <taxon>Bacteria</taxon>
        <taxon>Bacillati</taxon>
        <taxon>Actinomycetota</taxon>
        <taxon>Actinomycetes</taxon>
        <taxon>Pseudonocardiales</taxon>
        <taxon>Pseudonocardiaceae</taxon>
        <taxon>Pseudonocardia</taxon>
    </lineage>
</organism>
<name>A0AA44UMF0_PSEA5</name>
<reference evidence="2 3" key="1">
    <citation type="submission" date="2017-11" db="EMBL/GenBank/DDBJ databases">
        <title>Sequencing the genomes of 1000 actinobacteria strains.</title>
        <authorList>
            <person name="Klenk H.-P."/>
        </authorList>
    </citation>
    <scope>NUCLEOTIDE SEQUENCE [LARGE SCALE GENOMIC DNA]</scope>
    <source>
        <strain evidence="2 3">DSM 44104</strain>
    </source>
</reference>
<accession>A0AA44UMF0</accession>
<gene>
    <name evidence="2" type="ORF">ATL51_1770</name>
</gene>
<dbReference type="Gene3D" id="3.20.80.10">
    <property type="entry name" value="Regulatory factor, effector binding domain"/>
    <property type="match status" value="1"/>
</dbReference>
<dbReference type="InterPro" id="IPR029442">
    <property type="entry name" value="GyrI-like"/>
</dbReference>
<protein>
    <submittedName>
        <fullName evidence="2">Effector-binding domain-containing protein</fullName>
    </submittedName>
</protein>